<protein>
    <submittedName>
        <fullName evidence="14">TonB-linked SusC/RagA family outer membrane protein</fullName>
    </submittedName>
</protein>
<evidence type="ECO:0000259" key="12">
    <source>
        <dbReference type="Pfam" id="PF00593"/>
    </source>
</evidence>
<evidence type="ECO:0000256" key="10">
    <source>
        <dbReference type="SAM" id="MobiDB-lite"/>
    </source>
</evidence>
<comment type="similarity">
    <text evidence="8 9">Belongs to the TonB-dependent receptor family.</text>
</comment>
<accession>A0A543EHN6</accession>
<evidence type="ECO:0000313" key="15">
    <source>
        <dbReference type="Proteomes" id="UP000316437"/>
    </source>
</evidence>
<feature type="region of interest" description="Disordered" evidence="10">
    <location>
        <begin position="126"/>
        <end position="155"/>
    </location>
</feature>
<evidence type="ECO:0000256" key="2">
    <source>
        <dbReference type="ARBA" id="ARBA00022448"/>
    </source>
</evidence>
<keyword evidence="4 8" id="KW-0812">Transmembrane</keyword>
<keyword evidence="7 8" id="KW-0998">Cell outer membrane</keyword>
<evidence type="ECO:0000256" key="9">
    <source>
        <dbReference type="RuleBase" id="RU003357"/>
    </source>
</evidence>
<dbReference type="Pfam" id="PF00593">
    <property type="entry name" value="TonB_dep_Rec_b-barrel"/>
    <property type="match status" value="1"/>
</dbReference>
<dbReference type="Gene3D" id="2.170.130.10">
    <property type="entry name" value="TonB-dependent receptor, plug domain"/>
    <property type="match status" value="1"/>
</dbReference>
<reference evidence="14 15" key="1">
    <citation type="submission" date="2019-06" db="EMBL/GenBank/DDBJ databases">
        <title>Sorghum-associated microbial communities from plants grown in Nebraska, USA.</title>
        <authorList>
            <person name="Schachtman D."/>
        </authorList>
    </citation>
    <scope>NUCLEOTIDE SEQUENCE [LARGE SCALE GENOMIC DNA]</scope>
    <source>
        <strain evidence="14 15">110</strain>
    </source>
</reference>
<dbReference type="InterPro" id="IPR036942">
    <property type="entry name" value="Beta-barrel_TonB_sf"/>
</dbReference>
<dbReference type="InterPro" id="IPR023997">
    <property type="entry name" value="TonB-dep_OMP_SusC/RagA_CS"/>
</dbReference>
<dbReference type="InterPro" id="IPR008969">
    <property type="entry name" value="CarboxyPept-like_regulatory"/>
</dbReference>
<evidence type="ECO:0000256" key="5">
    <source>
        <dbReference type="ARBA" id="ARBA00023077"/>
    </source>
</evidence>
<keyword evidence="5 9" id="KW-0798">TonB box</keyword>
<dbReference type="InterPro" id="IPR037066">
    <property type="entry name" value="Plug_dom_sf"/>
</dbReference>
<dbReference type="Proteomes" id="UP000316437">
    <property type="component" value="Unassembled WGS sequence"/>
</dbReference>
<keyword evidence="3 8" id="KW-1134">Transmembrane beta strand</keyword>
<comment type="subcellular location">
    <subcellularLocation>
        <location evidence="1 8">Cell outer membrane</location>
        <topology evidence="1 8">Multi-pass membrane protein</topology>
    </subcellularLocation>
</comment>
<dbReference type="RefSeq" id="WP_226798610.1">
    <property type="nucleotide sequence ID" value="NZ_VFPD01000001.1"/>
</dbReference>
<keyword evidence="15" id="KW-1185">Reference proteome</keyword>
<evidence type="ECO:0000256" key="1">
    <source>
        <dbReference type="ARBA" id="ARBA00004571"/>
    </source>
</evidence>
<dbReference type="NCBIfam" id="TIGR04056">
    <property type="entry name" value="OMP_RagA_SusC"/>
    <property type="match status" value="1"/>
</dbReference>
<dbReference type="GO" id="GO:0009279">
    <property type="term" value="C:cell outer membrane"/>
    <property type="evidence" value="ECO:0007669"/>
    <property type="project" value="UniProtKB-SubCell"/>
</dbReference>
<feature type="domain" description="TonB-dependent receptor-like beta-barrel" evidence="12">
    <location>
        <begin position="469"/>
        <end position="1015"/>
    </location>
</feature>
<evidence type="ECO:0000256" key="6">
    <source>
        <dbReference type="ARBA" id="ARBA00023136"/>
    </source>
</evidence>
<name>A0A543EHN6_9FLAO</name>
<dbReference type="EMBL" id="VFPD01000001">
    <property type="protein sequence ID" value="TQM21066.1"/>
    <property type="molecule type" value="Genomic_DNA"/>
</dbReference>
<organism evidence="14 15">
    <name type="scientific">Chryseobacterium aquifrigidense</name>
    <dbReference type="NCBI Taxonomy" id="558021"/>
    <lineage>
        <taxon>Bacteria</taxon>
        <taxon>Pseudomonadati</taxon>
        <taxon>Bacteroidota</taxon>
        <taxon>Flavobacteriia</taxon>
        <taxon>Flavobacteriales</taxon>
        <taxon>Weeksellaceae</taxon>
        <taxon>Chryseobacterium group</taxon>
        <taxon>Chryseobacterium</taxon>
    </lineage>
</organism>
<dbReference type="Pfam" id="PF07715">
    <property type="entry name" value="Plug"/>
    <property type="match status" value="1"/>
</dbReference>
<keyword evidence="2 8" id="KW-0813">Transport</keyword>
<feature type="signal peptide" evidence="11">
    <location>
        <begin position="1"/>
        <end position="26"/>
    </location>
</feature>
<dbReference type="SUPFAM" id="SSF56935">
    <property type="entry name" value="Porins"/>
    <property type="match status" value="1"/>
</dbReference>
<dbReference type="NCBIfam" id="TIGR04057">
    <property type="entry name" value="SusC_RagA_signa"/>
    <property type="match status" value="1"/>
</dbReference>
<dbReference type="InterPro" id="IPR000531">
    <property type="entry name" value="Beta-barrel_TonB"/>
</dbReference>
<dbReference type="AlphaFoldDB" id="A0A543EHN6"/>
<dbReference type="InterPro" id="IPR012910">
    <property type="entry name" value="Plug_dom"/>
</dbReference>
<dbReference type="SUPFAM" id="SSF49464">
    <property type="entry name" value="Carboxypeptidase regulatory domain-like"/>
    <property type="match status" value="1"/>
</dbReference>
<evidence type="ECO:0000256" key="11">
    <source>
        <dbReference type="SAM" id="SignalP"/>
    </source>
</evidence>
<feature type="domain" description="TonB-dependent receptor plug" evidence="13">
    <location>
        <begin position="175"/>
        <end position="299"/>
    </location>
</feature>
<evidence type="ECO:0000256" key="3">
    <source>
        <dbReference type="ARBA" id="ARBA00022452"/>
    </source>
</evidence>
<dbReference type="Gene3D" id="2.40.170.20">
    <property type="entry name" value="TonB-dependent receptor, beta-barrel domain"/>
    <property type="match status" value="1"/>
</dbReference>
<feature type="chain" id="PRO_5022232016" evidence="11">
    <location>
        <begin position="27"/>
        <end position="1048"/>
    </location>
</feature>
<evidence type="ECO:0000313" key="14">
    <source>
        <dbReference type="EMBL" id="TQM21066.1"/>
    </source>
</evidence>
<sequence length="1048" mass="116126">MKKSYINIGGIGLTLMLTVVCTHVNAQTQVISGTVTAGNKPLSGVTVSEKNSNQTTLTNSKGVFMLTLKMSDRSKNKQKPVLLFKHPQYKERAIPVILDEKARNTGSAGLEQMVIDIDLLRDEVGGDSHVKNGDSDSDSDTVANNSTDRNADDDTKTKGIEEVVINAGYYKVKDKERTGSIAKVSAKDIENQPVTNVLSAAQGRMAGVSITQNSGVPGGGFDIQIRGKNSLRKEGNEPLYIVDGVPLSAETPSLYAVTILPSASINPLNAINPNDIESFEILKDADATAIYGSRGANGVVIVTTKKGRKGRTELKLNTAYSLSRVANHMEMMNTEQYLNMRRQGYANDGVTTIPASAYDLKAWDQNQYTDWQKTLIGNTADASVLQLSLSGGAENSSYLISYGHQEQSTVFPADFKYKTNNLTGNFSFRSPDKKLEANMNNTFSFQKNNVQNDDMTKKSLQLSPNAPALYDTNGNLNWENNTFTNPVASFNSQYLNSTTFINNGTNISYRLFPFLSLKLNGGVTYQDFEERSLKPHTMYNPASGLTSANSISSLNRQTVFSYLLEPQINADFKWKDHHFDVLVGTTLQQTETKQGSIQGVGFESNALIQNLGAAKTKTVSDQLVNQYYYTAAFARFNYQFKGRYILNLTGRRDGSSRFSPENRFGNFGALGAAWIFSDESWMKKLSWLSFGKLRGSIGTTGNDKIGDYQYLNTYSVTTNIYNGITGLSPSRLYNRDFSWEKTTKKEIALELGFLKNRVNLSTAYYSNTSSNQLVGIPLPATTGFPTIQSNLPAKVRNTGWEFDLSAQILRAGELRLESSFNLSIPRNTLLEFPNLEGSTYANQYVIGYPMTLVKVYQFEGVNPQTGLYSFTDFNGDGKISSPDDNKVVEKIGVEFFGGWTATMKYKRWSASFLFQFVKQRNWNYNKSMLIPGMMSNQPVEVLNAWSPSNTGGTYMQYSAGTDAQKNALHSYFQNSTAAISDASFIRLKNIQINYSIPVQKMGIKEAMIYVQGQNLLTLTNYFGIDPEFTVLGYLPPLKTYSLGFQLTF</sequence>
<evidence type="ECO:0000256" key="4">
    <source>
        <dbReference type="ARBA" id="ARBA00022692"/>
    </source>
</evidence>
<evidence type="ECO:0000259" key="13">
    <source>
        <dbReference type="Pfam" id="PF07715"/>
    </source>
</evidence>
<dbReference type="InterPro" id="IPR023996">
    <property type="entry name" value="TonB-dep_OMP_SusC/RagA"/>
</dbReference>
<gene>
    <name evidence="14" type="ORF">FB551_0747</name>
</gene>
<comment type="caution">
    <text evidence="14">The sequence shown here is derived from an EMBL/GenBank/DDBJ whole genome shotgun (WGS) entry which is preliminary data.</text>
</comment>
<evidence type="ECO:0000256" key="8">
    <source>
        <dbReference type="PROSITE-ProRule" id="PRU01360"/>
    </source>
</evidence>
<evidence type="ECO:0000256" key="7">
    <source>
        <dbReference type="ARBA" id="ARBA00023237"/>
    </source>
</evidence>
<keyword evidence="6 8" id="KW-0472">Membrane</keyword>
<dbReference type="InterPro" id="IPR039426">
    <property type="entry name" value="TonB-dep_rcpt-like"/>
</dbReference>
<proteinExistence type="inferred from homology"/>
<dbReference type="PROSITE" id="PS52016">
    <property type="entry name" value="TONB_DEPENDENT_REC_3"/>
    <property type="match status" value="1"/>
</dbReference>
<keyword evidence="11" id="KW-0732">Signal</keyword>